<keyword evidence="4 10" id="KW-0133">Cell shape</keyword>
<sequence>MTLISRISGLVRDVVMANVLGAGSVSDTFFVAFRIPNFLRRIFGEGAFSQAFVPVFSELTEQNTQQAREFVNVASGLLSLVTFVLAALGIVFAPQLIGLFTPGFVDEPEKMARTVEALRIMFPYLFCISLVAMSGGILNTTNRFAVPAATPVLLNLCMIAALWVLVPYMDNPTRALAIGVLLAGVVQLVFQIPSLKRAGFLPRPKLSLSNEPSRRVFRLMLPAIFSVSVAQINTIVNTILASFLAAGSISWMYYSERLMEFPVAVFGIALATVVLPSLSKEHKSGSATGFAEMLDWALRWVILIAAPATIALYILASALLTTIFQYNEFTTHAVQMSALALQAYAVGVSGFIFVKVLAPGFFARQDTKTPMKVAVVSVVTNIMLSLVLVGKLQHVGLALAISLASWVNAALLFIILWRRGVYRPEPGWLLFGLRVALALAAMAACLVWLNSEPSHWFAYSLMERIGRLVMLVLAGAATYFAVLYLLGIRPRQLLLAPSRRLN</sequence>
<keyword evidence="13" id="KW-1185">Reference proteome</keyword>
<evidence type="ECO:0000256" key="7">
    <source>
        <dbReference type="ARBA" id="ARBA00023136"/>
    </source>
</evidence>
<keyword evidence="7 10" id="KW-0472">Membrane</keyword>
<evidence type="ECO:0000256" key="9">
    <source>
        <dbReference type="ARBA" id="ARBA00061532"/>
    </source>
</evidence>
<evidence type="ECO:0000313" key="12">
    <source>
        <dbReference type="EMBL" id="GHA07206.1"/>
    </source>
</evidence>
<feature type="transmembrane region" description="Helical" evidence="10">
    <location>
        <begin position="216"/>
        <end position="249"/>
    </location>
</feature>
<dbReference type="PANTHER" id="PTHR47019">
    <property type="entry name" value="LIPID II FLIPPASE MURJ"/>
    <property type="match status" value="1"/>
</dbReference>
<dbReference type="GO" id="GO:0015648">
    <property type="term" value="F:lipid-linked peptidoglycan transporter activity"/>
    <property type="evidence" value="ECO:0007669"/>
    <property type="project" value="UniProtKB-UniRule"/>
</dbReference>
<evidence type="ECO:0000256" key="3">
    <source>
        <dbReference type="ARBA" id="ARBA00022692"/>
    </source>
</evidence>
<comment type="similarity">
    <text evidence="9 10 11">Belongs to the MurJ/MviN family.</text>
</comment>
<dbReference type="GO" id="GO:0008360">
    <property type="term" value="P:regulation of cell shape"/>
    <property type="evidence" value="ECO:0007669"/>
    <property type="project" value="UniProtKB-UniRule"/>
</dbReference>
<feature type="transmembrane region" description="Helical" evidence="10">
    <location>
        <begin position="370"/>
        <end position="389"/>
    </location>
</feature>
<dbReference type="PANTHER" id="PTHR47019:SF1">
    <property type="entry name" value="LIPID II FLIPPASE MURJ"/>
    <property type="match status" value="1"/>
</dbReference>
<gene>
    <name evidence="10" type="primary">murJ</name>
    <name evidence="12" type="ORF">GCM10008090_16250</name>
</gene>
<evidence type="ECO:0000256" key="1">
    <source>
        <dbReference type="ARBA" id="ARBA00004651"/>
    </source>
</evidence>
<dbReference type="NCBIfam" id="TIGR01695">
    <property type="entry name" value="murJ_mviN"/>
    <property type="match status" value="1"/>
</dbReference>
<dbReference type="GO" id="GO:0071555">
    <property type="term" value="P:cell wall organization"/>
    <property type="evidence" value="ECO:0007669"/>
    <property type="project" value="UniProtKB-UniRule"/>
</dbReference>
<evidence type="ECO:0000256" key="4">
    <source>
        <dbReference type="ARBA" id="ARBA00022960"/>
    </source>
</evidence>
<dbReference type="GO" id="GO:0034204">
    <property type="term" value="P:lipid translocation"/>
    <property type="evidence" value="ECO:0007669"/>
    <property type="project" value="TreeGrafter"/>
</dbReference>
<name>A0A918RPE5_9GAMM</name>
<reference evidence="12" key="1">
    <citation type="journal article" date="2014" name="Int. J. Syst. Evol. Microbiol.">
        <title>Complete genome sequence of Corynebacterium casei LMG S-19264T (=DSM 44701T), isolated from a smear-ripened cheese.</title>
        <authorList>
            <consortium name="US DOE Joint Genome Institute (JGI-PGF)"/>
            <person name="Walter F."/>
            <person name="Albersmeier A."/>
            <person name="Kalinowski J."/>
            <person name="Ruckert C."/>
        </authorList>
    </citation>
    <scope>NUCLEOTIDE SEQUENCE</scope>
    <source>
        <strain evidence="12">KCTC 12711</strain>
    </source>
</reference>
<dbReference type="EMBL" id="BMXA01000002">
    <property type="protein sequence ID" value="GHA07206.1"/>
    <property type="molecule type" value="Genomic_DNA"/>
</dbReference>
<dbReference type="PIRSF" id="PIRSF002869">
    <property type="entry name" value="MviN"/>
    <property type="match status" value="1"/>
</dbReference>
<evidence type="ECO:0000256" key="6">
    <source>
        <dbReference type="ARBA" id="ARBA00022989"/>
    </source>
</evidence>
<evidence type="ECO:0000256" key="2">
    <source>
        <dbReference type="ARBA" id="ARBA00022475"/>
    </source>
</evidence>
<reference evidence="12" key="2">
    <citation type="submission" date="2020-09" db="EMBL/GenBank/DDBJ databases">
        <authorList>
            <person name="Sun Q."/>
            <person name="Kim S."/>
        </authorList>
    </citation>
    <scope>NUCLEOTIDE SEQUENCE</scope>
    <source>
        <strain evidence="12">KCTC 12711</strain>
    </source>
</reference>
<dbReference type="AlphaFoldDB" id="A0A918RPE5"/>
<feature type="transmembrane region" description="Helical" evidence="10">
    <location>
        <begin position="395"/>
        <end position="416"/>
    </location>
</feature>
<evidence type="ECO:0000256" key="11">
    <source>
        <dbReference type="PIRNR" id="PIRNR002869"/>
    </source>
</evidence>
<dbReference type="CDD" id="cd13123">
    <property type="entry name" value="MATE_MurJ_like"/>
    <property type="match status" value="1"/>
</dbReference>
<proteinExistence type="inferred from homology"/>
<evidence type="ECO:0000256" key="10">
    <source>
        <dbReference type="HAMAP-Rule" id="MF_02078"/>
    </source>
</evidence>
<comment type="pathway">
    <text evidence="10">Cell wall biogenesis; peptidoglycan biosynthesis.</text>
</comment>
<dbReference type="GO" id="GO:0009252">
    <property type="term" value="P:peptidoglycan biosynthetic process"/>
    <property type="evidence" value="ECO:0007669"/>
    <property type="project" value="UniProtKB-UniRule"/>
</dbReference>
<feature type="transmembrane region" description="Helical" evidence="10">
    <location>
        <begin position="428"/>
        <end position="449"/>
    </location>
</feature>
<keyword evidence="10" id="KW-0997">Cell inner membrane</keyword>
<organism evidence="12 13">
    <name type="scientific">Arenicella chitinivorans</name>
    <dbReference type="NCBI Taxonomy" id="1329800"/>
    <lineage>
        <taxon>Bacteria</taxon>
        <taxon>Pseudomonadati</taxon>
        <taxon>Pseudomonadota</taxon>
        <taxon>Gammaproteobacteria</taxon>
        <taxon>Arenicellales</taxon>
        <taxon>Arenicellaceae</taxon>
        <taxon>Arenicella</taxon>
    </lineage>
</organism>
<keyword evidence="6 10" id="KW-1133">Transmembrane helix</keyword>
<dbReference type="HAMAP" id="MF_02078">
    <property type="entry name" value="MurJ_MviN"/>
    <property type="match status" value="1"/>
</dbReference>
<dbReference type="PRINTS" id="PR01806">
    <property type="entry name" value="VIRFACTRMVIN"/>
</dbReference>
<keyword evidence="10 11" id="KW-0961">Cell wall biogenesis/degradation</keyword>
<comment type="caution">
    <text evidence="12">The sequence shown here is derived from an EMBL/GenBank/DDBJ whole genome shotgun (WGS) entry which is preliminary data.</text>
</comment>
<feature type="transmembrane region" description="Helical" evidence="10">
    <location>
        <begin position="469"/>
        <end position="488"/>
    </location>
</feature>
<dbReference type="GO" id="GO:0005886">
    <property type="term" value="C:plasma membrane"/>
    <property type="evidence" value="ECO:0007669"/>
    <property type="project" value="UniProtKB-SubCell"/>
</dbReference>
<comment type="subcellular location">
    <subcellularLocation>
        <location evidence="10">Cell inner membrane</location>
        <topology evidence="10">Multi-pass membrane protein</topology>
    </subcellularLocation>
    <subcellularLocation>
        <location evidence="1">Cell membrane</location>
        <topology evidence="1">Multi-pass membrane protein</topology>
    </subcellularLocation>
</comment>
<keyword evidence="2 10" id="KW-1003">Cell membrane</keyword>
<evidence type="ECO:0000256" key="5">
    <source>
        <dbReference type="ARBA" id="ARBA00022984"/>
    </source>
</evidence>
<keyword evidence="3 10" id="KW-0812">Transmembrane</keyword>
<feature type="transmembrane region" description="Helical" evidence="10">
    <location>
        <begin position="152"/>
        <end position="169"/>
    </location>
</feature>
<dbReference type="RefSeq" id="WP_373299191.1">
    <property type="nucleotide sequence ID" value="NZ_BMXA01000002.1"/>
</dbReference>
<keyword evidence="5 10" id="KW-0573">Peptidoglycan synthesis</keyword>
<dbReference type="InterPro" id="IPR004268">
    <property type="entry name" value="MurJ"/>
</dbReference>
<feature type="transmembrane region" description="Helical" evidence="10">
    <location>
        <begin position="336"/>
        <end position="358"/>
    </location>
</feature>
<feature type="transmembrane region" description="Helical" evidence="10">
    <location>
        <begin position="175"/>
        <end position="195"/>
    </location>
</feature>
<dbReference type="InterPro" id="IPR051050">
    <property type="entry name" value="Lipid_II_flippase_MurJ/MviN"/>
</dbReference>
<accession>A0A918RPE5</accession>
<feature type="transmembrane region" description="Helical" evidence="10">
    <location>
        <begin position="261"/>
        <end position="279"/>
    </location>
</feature>
<evidence type="ECO:0000313" key="13">
    <source>
        <dbReference type="Proteomes" id="UP000614811"/>
    </source>
</evidence>
<evidence type="ECO:0000256" key="8">
    <source>
        <dbReference type="ARBA" id="ARBA00060041"/>
    </source>
</evidence>
<comment type="function">
    <text evidence="8 10 11">Involved in peptidoglycan biosynthesis. Transports lipid-linked peptidoglycan precursors from the inner to the outer leaflet of the cytoplasmic membrane.</text>
</comment>
<dbReference type="Pfam" id="PF03023">
    <property type="entry name" value="MurJ"/>
    <property type="match status" value="1"/>
</dbReference>
<dbReference type="Proteomes" id="UP000614811">
    <property type="component" value="Unassembled WGS sequence"/>
</dbReference>
<feature type="transmembrane region" description="Helical" evidence="10">
    <location>
        <begin position="77"/>
        <end position="100"/>
    </location>
</feature>
<feature type="transmembrane region" description="Helical" evidence="10">
    <location>
        <begin position="300"/>
        <end position="324"/>
    </location>
</feature>
<keyword evidence="10 11" id="KW-0813">Transport</keyword>
<protein>
    <recommendedName>
        <fullName evidence="10">Probable lipid II flippase MurJ</fullName>
    </recommendedName>
</protein>
<feature type="transmembrane region" description="Helical" evidence="10">
    <location>
        <begin position="120"/>
        <end position="140"/>
    </location>
</feature>